<dbReference type="EC" id="3.1.1.29" evidence="1"/>
<evidence type="ECO:0000256" key="3">
    <source>
        <dbReference type="ARBA" id="ARBA00022801"/>
    </source>
</evidence>
<evidence type="ECO:0000256" key="5">
    <source>
        <dbReference type="ARBA" id="ARBA00038063"/>
    </source>
</evidence>
<gene>
    <name evidence="7" type="ORF">METZ01_LOCUS60913</name>
</gene>
<feature type="non-terminal residue" evidence="7">
    <location>
        <position position="1"/>
    </location>
</feature>
<dbReference type="GO" id="GO:0000049">
    <property type="term" value="F:tRNA binding"/>
    <property type="evidence" value="ECO:0007669"/>
    <property type="project" value="UniProtKB-KW"/>
</dbReference>
<keyword evidence="4" id="KW-0694">RNA-binding</keyword>
<reference evidence="7" key="1">
    <citation type="submission" date="2018-05" db="EMBL/GenBank/DDBJ databases">
        <authorList>
            <person name="Lanie J.A."/>
            <person name="Ng W.-L."/>
            <person name="Kazmierczak K.M."/>
            <person name="Andrzejewski T.M."/>
            <person name="Davidsen T.M."/>
            <person name="Wayne K.J."/>
            <person name="Tettelin H."/>
            <person name="Glass J.I."/>
            <person name="Rusch D."/>
            <person name="Podicherti R."/>
            <person name="Tsui H.-C.T."/>
            <person name="Winkler M.E."/>
        </authorList>
    </citation>
    <scope>NUCLEOTIDE SEQUENCE</scope>
</reference>
<evidence type="ECO:0000256" key="2">
    <source>
        <dbReference type="ARBA" id="ARBA00022555"/>
    </source>
</evidence>
<accession>A0A381SX91</accession>
<comment type="similarity">
    <text evidence="5">Belongs to the PTH family.</text>
</comment>
<protein>
    <recommendedName>
        <fullName evidence="1">peptidyl-tRNA hydrolase</fullName>
        <ecNumber evidence="1">3.1.1.29</ecNumber>
    </recommendedName>
</protein>
<evidence type="ECO:0000256" key="6">
    <source>
        <dbReference type="SAM" id="MobiDB-lite"/>
    </source>
</evidence>
<sequence>VFRGAYTVKLIVGLGNPGSSYRGTRHNVGFEVVDEVAQRWNLVFQAAPADAVLARSHGISGGGPPAILLKPLTYMNRSGFAVGTVQRYYRIELSDLLVVTEDVNMPLGRLRARRQGSAGGHNGLRSIIEELGTEQFSRVRLGVGRGDPREGLASRVLSRFEADERSVVDEAVKRAAEAVVLFTESGIDSVMNRFNRQDPDERLGEGTDHTDDGDGAESSQEPGDS</sequence>
<proteinExistence type="inferred from homology"/>
<dbReference type="FunFam" id="3.40.50.1470:FF:000001">
    <property type="entry name" value="Peptidyl-tRNA hydrolase"/>
    <property type="match status" value="1"/>
</dbReference>
<name>A0A381SX91_9ZZZZ</name>
<dbReference type="AlphaFoldDB" id="A0A381SX91"/>
<keyword evidence="3" id="KW-0378">Hydrolase</keyword>
<dbReference type="InterPro" id="IPR018171">
    <property type="entry name" value="Pept_tRNA_hydro_CS"/>
</dbReference>
<dbReference type="Gene3D" id="3.40.50.1470">
    <property type="entry name" value="Peptidyl-tRNA hydrolase"/>
    <property type="match status" value="1"/>
</dbReference>
<dbReference type="PROSITE" id="PS01195">
    <property type="entry name" value="PEPT_TRNA_HYDROL_1"/>
    <property type="match status" value="1"/>
</dbReference>
<dbReference type="HAMAP" id="MF_00083">
    <property type="entry name" value="Pept_tRNA_hydro_bact"/>
    <property type="match status" value="1"/>
</dbReference>
<dbReference type="EMBL" id="UINC01003639">
    <property type="protein sequence ID" value="SVA08059.1"/>
    <property type="molecule type" value="Genomic_DNA"/>
</dbReference>
<keyword evidence="2" id="KW-0820">tRNA-binding</keyword>
<dbReference type="GO" id="GO:0004045">
    <property type="term" value="F:peptidyl-tRNA hydrolase activity"/>
    <property type="evidence" value="ECO:0007669"/>
    <property type="project" value="UniProtKB-EC"/>
</dbReference>
<evidence type="ECO:0000256" key="1">
    <source>
        <dbReference type="ARBA" id="ARBA00013260"/>
    </source>
</evidence>
<dbReference type="CDD" id="cd00462">
    <property type="entry name" value="PTH"/>
    <property type="match status" value="1"/>
</dbReference>
<evidence type="ECO:0000313" key="7">
    <source>
        <dbReference type="EMBL" id="SVA08059.1"/>
    </source>
</evidence>
<dbReference type="SUPFAM" id="SSF53178">
    <property type="entry name" value="Peptidyl-tRNA hydrolase-like"/>
    <property type="match status" value="1"/>
</dbReference>
<dbReference type="PROSITE" id="PS01196">
    <property type="entry name" value="PEPT_TRNA_HYDROL_2"/>
    <property type="match status" value="1"/>
</dbReference>
<dbReference type="PANTHER" id="PTHR17224:SF1">
    <property type="entry name" value="PEPTIDYL-TRNA HYDROLASE"/>
    <property type="match status" value="1"/>
</dbReference>
<dbReference type="Pfam" id="PF01195">
    <property type="entry name" value="Pept_tRNA_hydro"/>
    <property type="match status" value="1"/>
</dbReference>
<feature type="region of interest" description="Disordered" evidence="6">
    <location>
        <begin position="192"/>
        <end position="225"/>
    </location>
</feature>
<feature type="compositionally biased region" description="Basic and acidic residues" evidence="6">
    <location>
        <begin position="195"/>
        <end position="212"/>
    </location>
</feature>
<dbReference type="PANTHER" id="PTHR17224">
    <property type="entry name" value="PEPTIDYL-TRNA HYDROLASE"/>
    <property type="match status" value="1"/>
</dbReference>
<organism evidence="7">
    <name type="scientific">marine metagenome</name>
    <dbReference type="NCBI Taxonomy" id="408172"/>
    <lineage>
        <taxon>unclassified sequences</taxon>
        <taxon>metagenomes</taxon>
        <taxon>ecological metagenomes</taxon>
    </lineage>
</organism>
<evidence type="ECO:0000256" key="4">
    <source>
        <dbReference type="ARBA" id="ARBA00022884"/>
    </source>
</evidence>
<dbReference type="InterPro" id="IPR001328">
    <property type="entry name" value="Pept_tRNA_hydro"/>
</dbReference>
<dbReference type="InterPro" id="IPR036416">
    <property type="entry name" value="Pept_tRNA_hydro_sf"/>
</dbReference>
<dbReference type="NCBIfam" id="TIGR00447">
    <property type="entry name" value="pth"/>
    <property type="match status" value="1"/>
</dbReference>